<reference evidence="6 7" key="1">
    <citation type="submission" date="2021-01" db="EMBL/GenBank/DDBJ databases">
        <title>Roseomonas sp. nov, a bacterium isolated from an oil production mixture in Yumen Oilfield.</title>
        <authorList>
            <person name="Wu D."/>
        </authorList>
    </citation>
    <scope>NUCLEOTIDE SEQUENCE [LARGE SCALE GENOMIC DNA]</scope>
    <source>
        <strain evidence="6 7">ROY-5-3</strain>
    </source>
</reference>
<evidence type="ECO:0000256" key="2">
    <source>
        <dbReference type="ARBA" id="ARBA00022679"/>
    </source>
</evidence>
<comment type="caution">
    <text evidence="6">The sequence shown here is derived from an EMBL/GenBank/DDBJ whole genome shotgun (WGS) entry which is preliminary data.</text>
</comment>
<gene>
    <name evidence="6" type="ORF">JJQ90_11670</name>
</gene>
<evidence type="ECO:0000313" key="6">
    <source>
        <dbReference type="EMBL" id="MBU8544369.1"/>
    </source>
</evidence>
<dbReference type="EMBL" id="JAERQM010000003">
    <property type="protein sequence ID" value="MBU8544369.1"/>
    <property type="molecule type" value="Genomic_DNA"/>
</dbReference>
<comment type="function">
    <text evidence="5">Bifunctional serine/threonine kinase and phosphorylase involved in the regulation of the pyruvate, phosphate dikinase (PPDK) by catalyzing its phosphorylation/dephosphorylation.</text>
</comment>
<name>A0ABS6H6Q1_9PROT</name>
<keyword evidence="7" id="KW-1185">Reference proteome</keyword>
<evidence type="ECO:0000256" key="3">
    <source>
        <dbReference type="ARBA" id="ARBA00022741"/>
    </source>
</evidence>
<comment type="similarity">
    <text evidence="5">Belongs to the pyruvate, phosphate/water dikinase regulatory protein family. PDRP subfamily.</text>
</comment>
<evidence type="ECO:0000313" key="7">
    <source>
        <dbReference type="Proteomes" id="UP000689967"/>
    </source>
</evidence>
<keyword evidence="2 5" id="KW-0808">Transferase</keyword>
<evidence type="ECO:0000256" key="1">
    <source>
        <dbReference type="ARBA" id="ARBA00022527"/>
    </source>
</evidence>
<dbReference type="PANTHER" id="PTHR31756:SF3">
    <property type="entry name" value="PYRUVATE, PHOSPHATE DIKINASE REGULATORY PROTEIN 1, CHLOROPLASTIC"/>
    <property type="match status" value="1"/>
</dbReference>
<dbReference type="Pfam" id="PF03618">
    <property type="entry name" value="Kinase-PPPase"/>
    <property type="match status" value="1"/>
</dbReference>
<organism evidence="6 7">
    <name type="scientific">Falsiroseomonas oleicola</name>
    <dbReference type="NCBI Taxonomy" id="2801474"/>
    <lineage>
        <taxon>Bacteria</taxon>
        <taxon>Pseudomonadati</taxon>
        <taxon>Pseudomonadota</taxon>
        <taxon>Alphaproteobacteria</taxon>
        <taxon>Acetobacterales</taxon>
        <taxon>Roseomonadaceae</taxon>
        <taxon>Falsiroseomonas</taxon>
    </lineage>
</organism>
<dbReference type="InterPro" id="IPR026565">
    <property type="entry name" value="PPDK_reg"/>
</dbReference>
<sequence>MPSRTINLHLVSDSTGETLNSIARATLSRFEDAHVIHHRWSLIRSRLQLDRVLEGIEAEQGPVLFTLVDRSLRLALEEHCQRLHIEHLSPLEPVMELLQTAIGAQAREKRGAQHVMDADYFRRIDAMHYVLAHDDGQGTAGIAEADVCIVGVSRSSKTPTCFYLANRGIKAANVPLVPGAPLPMELEAAPCPVIGLHIETNALIEIRRHRLKLIGGHGVHHDVTDYVDHEAVKAEIQAARRLCTKFGWPVIDVTRRSIEETAATVLQLMEAWHARRGVRAQDPPRSIDPASTVLALEAGGG</sequence>
<protein>
    <recommendedName>
        <fullName evidence="5">Putative pyruvate, phosphate dikinase regulatory protein</fullName>
        <shortName evidence="5">PPDK regulatory protein</shortName>
        <ecNumber evidence="5">2.7.11.32</ecNumber>
        <ecNumber evidence="5">2.7.4.27</ecNumber>
    </recommendedName>
</protein>
<dbReference type="EC" id="2.7.4.27" evidence="5"/>
<dbReference type="GO" id="GO:0016301">
    <property type="term" value="F:kinase activity"/>
    <property type="evidence" value="ECO:0007669"/>
    <property type="project" value="UniProtKB-KW"/>
</dbReference>
<dbReference type="NCBIfam" id="NF003742">
    <property type="entry name" value="PRK05339.1"/>
    <property type="match status" value="1"/>
</dbReference>
<keyword evidence="4 5" id="KW-0418">Kinase</keyword>
<accession>A0ABS6H6Q1</accession>
<evidence type="ECO:0000256" key="4">
    <source>
        <dbReference type="ARBA" id="ARBA00022777"/>
    </source>
</evidence>
<comment type="catalytic activity">
    <reaction evidence="5">
        <text>N(tele)-phospho-L-histidyl/L-threonyl-[pyruvate, phosphate dikinase] + ADP = N(tele)-phospho-L-histidyl/O-phospho-L-threonyl-[pyruvate, phosphate dikinase] + AMP + H(+)</text>
        <dbReference type="Rhea" id="RHEA:43692"/>
        <dbReference type="Rhea" id="RHEA-COMP:10650"/>
        <dbReference type="Rhea" id="RHEA-COMP:10651"/>
        <dbReference type="ChEBI" id="CHEBI:15378"/>
        <dbReference type="ChEBI" id="CHEBI:30013"/>
        <dbReference type="ChEBI" id="CHEBI:61977"/>
        <dbReference type="ChEBI" id="CHEBI:83586"/>
        <dbReference type="ChEBI" id="CHEBI:456215"/>
        <dbReference type="ChEBI" id="CHEBI:456216"/>
        <dbReference type="EC" id="2.7.11.32"/>
    </reaction>
</comment>
<dbReference type="Proteomes" id="UP000689967">
    <property type="component" value="Unassembled WGS sequence"/>
</dbReference>
<dbReference type="InterPro" id="IPR005177">
    <property type="entry name" value="Kinase-pyrophosphorylase"/>
</dbReference>
<dbReference type="HAMAP" id="MF_00921">
    <property type="entry name" value="PDRP"/>
    <property type="match status" value="1"/>
</dbReference>
<feature type="binding site" evidence="5">
    <location>
        <begin position="151"/>
        <end position="158"/>
    </location>
    <ligand>
        <name>ADP</name>
        <dbReference type="ChEBI" id="CHEBI:456216"/>
    </ligand>
</feature>
<proteinExistence type="inferred from homology"/>
<dbReference type="EC" id="2.7.11.32" evidence="5"/>
<keyword evidence="3 5" id="KW-0547">Nucleotide-binding</keyword>
<comment type="catalytic activity">
    <reaction evidence="5">
        <text>N(tele)-phospho-L-histidyl/O-phospho-L-threonyl-[pyruvate, phosphate dikinase] + phosphate + H(+) = N(tele)-phospho-L-histidyl/L-threonyl-[pyruvate, phosphate dikinase] + diphosphate</text>
        <dbReference type="Rhea" id="RHEA:43696"/>
        <dbReference type="Rhea" id="RHEA-COMP:10650"/>
        <dbReference type="Rhea" id="RHEA-COMP:10651"/>
        <dbReference type="ChEBI" id="CHEBI:15378"/>
        <dbReference type="ChEBI" id="CHEBI:30013"/>
        <dbReference type="ChEBI" id="CHEBI:33019"/>
        <dbReference type="ChEBI" id="CHEBI:43474"/>
        <dbReference type="ChEBI" id="CHEBI:61977"/>
        <dbReference type="ChEBI" id="CHEBI:83586"/>
        <dbReference type="EC" id="2.7.4.27"/>
    </reaction>
</comment>
<dbReference type="RefSeq" id="WP_216875590.1">
    <property type="nucleotide sequence ID" value="NZ_JAERQM010000003.1"/>
</dbReference>
<dbReference type="PANTHER" id="PTHR31756">
    <property type="entry name" value="PYRUVATE, PHOSPHATE DIKINASE REGULATORY PROTEIN 1, CHLOROPLASTIC"/>
    <property type="match status" value="1"/>
</dbReference>
<evidence type="ECO:0000256" key="5">
    <source>
        <dbReference type="HAMAP-Rule" id="MF_00921"/>
    </source>
</evidence>
<keyword evidence="1 5" id="KW-0723">Serine/threonine-protein kinase</keyword>